<comment type="subunit">
    <text evidence="12">Monomer. Interacts with DnaB.</text>
</comment>
<dbReference type="FunFam" id="3.90.580.10:FF:000001">
    <property type="entry name" value="DNA primase"/>
    <property type="match status" value="1"/>
</dbReference>
<feature type="zinc finger region" description="CHC2-type" evidence="12 14">
    <location>
        <begin position="34"/>
        <end position="58"/>
    </location>
</feature>
<dbReference type="Pfam" id="PF08275">
    <property type="entry name" value="DNAG_N"/>
    <property type="match status" value="2"/>
</dbReference>
<protein>
    <recommendedName>
        <fullName evidence="12 13">DNA primase</fullName>
        <ecNumber evidence="12">2.7.7.101</ecNumber>
    </recommendedName>
</protein>
<dbReference type="GO" id="GO:0005737">
    <property type="term" value="C:cytoplasm"/>
    <property type="evidence" value="ECO:0007669"/>
    <property type="project" value="TreeGrafter"/>
</dbReference>
<keyword evidence="2 12" id="KW-0639">Primosome</keyword>
<reference evidence="16 17" key="1">
    <citation type="journal article" date="2016" name="Nat. Commun.">
        <title>Thousands of microbial genomes shed light on interconnected biogeochemical processes in an aquifer system.</title>
        <authorList>
            <person name="Anantharaman K."/>
            <person name="Brown C.T."/>
            <person name="Hug L.A."/>
            <person name="Sharon I."/>
            <person name="Castelle C.J."/>
            <person name="Probst A.J."/>
            <person name="Thomas B.C."/>
            <person name="Singh A."/>
            <person name="Wilkins M.J."/>
            <person name="Karaoz U."/>
            <person name="Brodie E.L."/>
            <person name="Williams K.H."/>
            <person name="Hubbard S.S."/>
            <person name="Banfield J.F."/>
        </authorList>
    </citation>
    <scope>NUCLEOTIDE SEQUENCE [LARGE SCALE GENOMIC DNA]</scope>
</reference>
<dbReference type="SMART" id="SM00400">
    <property type="entry name" value="ZnF_CHCC"/>
    <property type="match status" value="1"/>
</dbReference>
<evidence type="ECO:0000256" key="9">
    <source>
        <dbReference type="ARBA" id="ARBA00022842"/>
    </source>
</evidence>
<evidence type="ECO:0000256" key="13">
    <source>
        <dbReference type="PIRNR" id="PIRNR002811"/>
    </source>
</evidence>
<keyword evidence="3 12" id="KW-0808">Transferase</keyword>
<evidence type="ECO:0000256" key="5">
    <source>
        <dbReference type="ARBA" id="ARBA00022705"/>
    </source>
</evidence>
<dbReference type="Pfam" id="PF13155">
    <property type="entry name" value="Toprim_2"/>
    <property type="match status" value="1"/>
</dbReference>
<dbReference type="GO" id="GO:0008270">
    <property type="term" value="F:zinc ion binding"/>
    <property type="evidence" value="ECO:0007669"/>
    <property type="project" value="UniProtKB-UniRule"/>
</dbReference>
<dbReference type="EMBL" id="MFBT01000033">
    <property type="protein sequence ID" value="OGD98644.1"/>
    <property type="molecule type" value="Genomic_DNA"/>
</dbReference>
<dbReference type="GO" id="GO:0000428">
    <property type="term" value="C:DNA-directed RNA polymerase complex"/>
    <property type="evidence" value="ECO:0007669"/>
    <property type="project" value="UniProtKB-KW"/>
</dbReference>
<evidence type="ECO:0000256" key="6">
    <source>
        <dbReference type="ARBA" id="ARBA00022723"/>
    </source>
</evidence>
<evidence type="ECO:0000256" key="11">
    <source>
        <dbReference type="ARBA" id="ARBA00023163"/>
    </source>
</evidence>
<evidence type="ECO:0000256" key="2">
    <source>
        <dbReference type="ARBA" id="ARBA00022515"/>
    </source>
</evidence>
<dbReference type="PANTHER" id="PTHR30313">
    <property type="entry name" value="DNA PRIMASE"/>
    <property type="match status" value="1"/>
</dbReference>
<dbReference type="InterPro" id="IPR013264">
    <property type="entry name" value="DNAG_N"/>
</dbReference>
<keyword evidence="9" id="KW-0460">Magnesium</keyword>
<comment type="domain">
    <text evidence="12">Contains an N-terminal zinc-binding domain, a central core domain that contains the primase activity, and a C-terminal DnaB-binding domain.</text>
</comment>
<keyword evidence="11 12" id="KW-0804">Transcription</keyword>
<proteinExistence type="inferred from homology"/>
<dbReference type="InterPro" id="IPR019475">
    <property type="entry name" value="DNA_primase_DnaB-bd"/>
</dbReference>
<dbReference type="Proteomes" id="UP000177039">
    <property type="component" value="Unassembled WGS sequence"/>
</dbReference>
<comment type="caution">
    <text evidence="16">The sequence shown here is derived from an EMBL/GenBank/DDBJ whole genome shotgun (WGS) entry which is preliminary data.</text>
</comment>
<dbReference type="SUPFAM" id="SSF56731">
    <property type="entry name" value="DNA primase core"/>
    <property type="match status" value="1"/>
</dbReference>
<dbReference type="Pfam" id="PF01807">
    <property type="entry name" value="Zn_ribbon_DnaG"/>
    <property type="match status" value="1"/>
</dbReference>
<comment type="cofactor">
    <cofactor evidence="12 13 14">
        <name>Zn(2+)</name>
        <dbReference type="ChEBI" id="CHEBI:29105"/>
    </cofactor>
    <text evidence="12 13 14">Binds 1 zinc ion per monomer.</text>
</comment>
<dbReference type="InterPro" id="IPR030846">
    <property type="entry name" value="DnaG_bac"/>
</dbReference>
<dbReference type="InterPro" id="IPR036977">
    <property type="entry name" value="DNA_primase_Znf_CHC2"/>
</dbReference>
<name>A0A1F5H3M3_9BACT</name>
<dbReference type="GO" id="GO:1990077">
    <property type="term" value="C:primosome complex"/>
    <property type="evidence" value="ECO:0007669"/>
    <property type="project" value="UniProtKB-KW"/>
</dbReference>
<keyword evidence="8 12" id="KW-0862">Zinc</keyword>
<gene>
    <name evidence="12" type="primary">dnaG</name>
    <name evidence="16" type="ORF">A3B54_02675</name>
</gene>
<evidence type="ECO:0000313" key="16">
    <source>
        <dbReference type="EMBL" id="OGD98644.1"/>
    </source>
</evidence>
<evidence type="ECO:0000256" key="3">
    <source>
        <dbReference type="ARBA" id="ARBA00022679"/>
    </source>
</evidence>
<dbReference type="InterPro" id="IPR050219">
    <property type="entry name" value="DnaG_primase"/>
</dbReference>
<evidence type="ECO:0000256" key="4">
    <source>
        <dbReference type="ARBA" id="ARBA00022695"/>
    </source>
</evidence>
<sequence>MDQKDEVKSKVDLVEVIASYIPLKKMGRNFAGLCPFHSEKTPSFMVSAERQAFKCFGCNESGDVYTFLEKMEGWDFREALEEMAKKAGVVLADFKPSGVQKNKEKLIEINKKALQFYKYLLNKHPIGETARKYLISRGVTQEFWEKFDLGYAPAGWENLSKFLKKRGYDLADMATAGLMIARLMVPRVQASGGQGRDTKGPGFSEGGYYDRFRNRIIFPLKDGRGTVLGFSGRTIDDARKEAPLRSKSFEGQAKYINSPETSIYNKGSLLFGLDVARGAIRDKKETVLVEGEFDVISAHKAGVFNVVASKGTALTERQVVILSRLAEKVVLCFDTDLAGDAAARRGIELLDLAGLDICVVRLGKHKDPDDFAQKDPAGFKKAISNALNVYDYFLESATARYDPKTADGKKKIGQEILPVLARISDDLVRAHYTDKLARVLDLEVTLVAAAVDKKMGSLFTTLQTGGVGASVKSKLSLEEYFLALFISQDEIVTSFVVDVKPGDFENEKAASFWKWLRDIIRASQARTGHRLGEKPKSLKRLLEKLPGDLGSFVDHLYLANISPAFGEKEFWAQEVAKIAQRIKKESLKRQLFEVSRRLKTAQAEKNMRKMTILTKRFDQIAKYLKS</sequence>
<evidence type="ECO:0000256" key="8">
    <source>
        <dbReference type="ARBA" id="ARBA00022833"/>
    </source>
</evidence>
<dbReference type="GO" id="GO:0003899">
    <property type="term" value="F:DNA-directed RNA polymerase activity"/>
    <property type="evidence" value="ECO:0007669"/>
    <property type="project" value="UniProtKB-UniRule"/>
</dbReference>
<dbReference type="Gene3D" id="3.90.980.10">
    <property type="entry name" value="DNA primase, catalytic core, N-terminal domain"/>
    <property type="match status" value="1"/>
</dbReference>
<dbReference type="InterPro" id="IPR037068">
    <property type="entry name" value="DNA_primase_core_N_sf"/>
</dbReference>
<dbReference type="PIRSF" id="PIRSF002811">
    <property type="entry name" value="DnaG"/>
    <property type="match status" value="1"/>
</dbReference>
<dbReference type="EC" id="2.7.7.101" evidence="12"/>
<comment type="similarity">
    <text evidence="12 13">Belongs to the DnaG primase family.</text>
</comment>
<dbReference type="GO" id="GO:0003677">
    <property type="term" value="F:DNA binding"/>
    <property type="evidence" value="ECO:0007669"/>
    <property type="project" value="UniProtKB-KW"/>
</dbReference>
<dbReference type="SUPFAM" id="SSF57783">
    <property type="entry name" value="Zinc beta-ribbon"/>
    <property type="match status" value="1"/>
</dbReference>
<comment type="catalytic activity">
    <reaction evidence="12">
        <text>ssDNA + n NTP = ssDNA/pppN(pN)n-1 hybrid + (n-1) diphosphate.</text>
        <dbReference type="EC" id="2.7.7.101"/>
    </reaction>
</comment>
<dbReference type="InterPro" id="IPR034151">
    <property type="entry name" value="TOPRIM_DnaG_bac"/>
</dbReference>
<keyword evidence="1 12" id="KW-0240">DNA-directed RNA polymerase</keyword>
<keyword evidence="6 12" id="KW-0479">Metal-binding</keyword>
<keyword evidence="5 12" id="KW-0235">DNA replication</keyword>
<keyword evidence="4 12" id="KW-0548">Nucleotidyltransferase</keyword>
<organism evidence="16 17">
    <name type="scientific">Candidatus Curtissbacteria bacterium RIFCSPLOWO2_01_FULL_42_50</name>
    <dbReference type="NCBI Taxonomy" id="1797730"/>
    <lineage>
        <taxon>Bacteria</taxon>
        <taxon>Candidatus Curtissiibacteriota</taxon>
    </lineage>
</organism>
<evidence type="ECO:0000256" key="1">
    <source>
        <dbReference type="ARBA" id="ARBA00022478"/>
    </source>
</evidence>
<dbReference type="PANTHER" id="PTHR30313:SF2">
    <property type="entry name" value="DNA PRIMASE"/>
    <property type="match status" value="1"/>
</dbReference>
<dbReference type="InterPro" id="IPR006171">
    <property type="entry name" value="TOPRIM_dom"/>
</dbReference>
<dbReference type="CDD" id="cd03364">
    <property type="entry name" value="TOPRIM_DnaG_primases"/>
    <property type="match status" value="1"/>
</dbReference>
<evidence type="ECO:0000256" key="10">
    <source>
        <dbReference type="ARBA" id="ARBA00023125"/>
    </source>
</evidence>
<evidence type="ECO:0000256" key="14">
    <source>
        <dbReference type="PIRSR" id="PIRSR002811-1"/>
    </source>
</evidence>
<feature type="domain" description="Toprim" evidence="15">
    <location>
        <begin position="284"/>
        <end position="367"/>
    </location>
</feature>
<evidence type="ECO:0000256" key="12">
    <source>
        <dbReference type="HAMAP-Rule" id="MF_00974"/>
    </source>
</evidence>
<keyword evidence="10 12" id="KW-0238">DNA-binding</keyword>
<dbReference type="AlphaFoldDB" id="A0A1F5H3M3"/>
<keyword evidence="7 12" id="KW-0863">Zinc-finger</keyword>
<dbReference type="HAMAP" id="MF_00974">
    <property type="entry name" value="DNA_primase_DnaG"/>
    <property type="match status" value="1"/>
</dbReference>
<dbReference type="Gene3D" id="3.40.1360.10">
    <property type="match status" value="1"/>
</dbReference>
<comment type="function">
    <text evidence="12 13">RNA polymerase that catalyzes the synthesis of short RNA molecules used as primers for DNA polymerase during DNA replication.</text>
</comment>
<accession>A0A1F5H3M3</accession>
<evidence type="ECO:0000313" key="17">
    <source>
        <dbReference type="Proteomes" id="UP000177039"/>
    </source>
</evidence>
<evidence type="ECO:0000256" key="7">
    <source>
        <dbReference type="ARBA" id="ARBA00022771"/>
    </source>
</evidence>
<dbReference type="SMART" id="SM00493">
    <property type="entry name" value="TOPRIM"/>
    <property type="match status" value="1"/>
</dbReference>
<dbReference type="InterPro" id="IPR002694">
    <property type="entry name" value="Znf_CHC2"/>
</dbReference>
<evidence type="ECO:0000259" key="15">
    <source>
        <dbReference type="PROSITE" id="PS50880"/>
    </source>
</evidence>
<dbReference type="Gene3D" id="3.90.580.10">
    <property type="entry name" value="Zinc finger, CHC2-type domain"/>
    <property type="match status" value="1"/>
</dbReference>
<dbReference type="GO" id="GO:0006269">
    <property type="term" value="P:DNA replication, synthesis of primer"/>
    <property type="evidence" value="ECO:0007669"/>
    <property type="project" value="UniProtKB-UniRule"/>
</dbReference>
<dbReference type="PROSITE" id="PS50880">
    <property type="entry name" value="TOPRIM"/>
    <property type="match status" value="1"/>
</dbReference>
<dbReference type="Pfam" id="PF10410">
    <property type="entry name" value="DnaB_bind"/>
    <property type="match status" value="1"/>
</dbReference>